<reference evidence="10" key="1">
    <citation type="submission" date="2023-07" db="EMBL/GenBank/DDBJ databases">
        <title>Genomic Encyclopedia of Type Strains, Phase IV (KMG-IV): sequencing the most valuable type-strain genomes for metagenomic binning, comparative biology and taxonomic classification.</title>
        <authorList>
            <person name="Goeker M."/>
        </authorList>
    </citation>
    <scope>NUCLEOTIDE SEQUENCE [LARGE SCALE GENOMIC DNA]</scope>
    <source>
        <strain evidence="10">JSM 076093</strain>
    </source>
</reference>
<evidence type="ECO:0000259" key="9">
    <source>
        <dbReference type="Pfam" id="PF02729"/>
    </source>
</evidence>
<evidence type="ECO:0000256" key="4">
    <source>
        <dbReference type="ARBA" id="ARBA00022975"/>
    </source>
</evidence>
<dbReference type="GO" id="GO:0004070">
    <property type="term" value="F:aspartate carbamoyltransferase activity"/>
    <property type="evidence" value="ECO:0007669"/>
    <property type="project" value="UniProtKB-EC"/>
</dbReference>
<dbReference type="NCBIfam" id="TIGR00670">
    <property type="entry name" value="asp_carb_tr"/>
    <property type="match status" value="1"/>
</dbReference>
<keyword evidence="11" id="KW-1185">Reference proteome</keyword>
<feature type="binding site" evidence="7">
    <location>
        <position position="266"/>
    </location>
    <ligand>
        <name>carbamoyl phosphate</name>
        <dbReference type="ChEBI" id="CHEBI:58228"/>
    </ligand>
</feature>
<feature type="binding site" evidence="7">
    <location>
        <position position="175"/>
    </location>
    <ligand>
        <name>L-aspartate</name>
        <dbReference type="ChEBI" id="CHEBI:29991"/>
    </ligand>
</feature>
<feature type="binding site" evidence="7">
    <location>
        <position position="114"/>
    </location>
    <ligand>
        <name>carbamoyl phosphate</name>
        <dbReference type="ChEBI" id="CHEBI:58228"/>
    </ligand>
</feature>
<evidence type="ECO:0000256" key="5">
    <source>
        <dbReference type="ARBA" id="ARBA00043884"/>
    </source>
</evidence>
<keyword evidence="3 7" id="KW-0808">Transferase</keyword>
<evidence type="ECO:0000313" key="10">
    <source>
        <dbReference type="EMBL" id="MDQ0482822.1"/>
    </source>
</evidence>
<dbReference type="PRINTS" id="PR00100">
    <property type="entry name" value="AOTCASE"/>
</dbReference>
<comment type="pathway">
    <text evidence="1 7">Pyrimidine metabolism; UMP biosynthesis via de novo pathway; (S)-dihydroorotate from bicarbonate: step 2/3.</text>
</comment>
<sequence>MRNGSLQTIDWGVNDVKHLLDMTSLETEEIHEILQRAEQFRTGKVIKSPEMKFVANLFFEPSTRTRFSFEVAERRLGYEVMNFETSSSSLQKGESLYDTIKTLEAIGANAVVIRHQDERYFEPLLNETSLSIINAGDGCGHHPTQSLLDVFTIQQEFNEFKGLEVVIAGDIRHSRVARSNASVLKRLGAHVTFSGPSEWQDERMSEFPYIIMDEAVERADVLMLLRIQNERHSTKCNASSSYLESYGLTIEREKRMRSNSIIMHPAPVNRGVEIDTTLVECERSRIFKQMENGVYVRMACLNLLLQNAQEGMVV</sequence>
<dbReference type="Pfam" id="PF00185">
    <property type="entry name" value="OTCace"/>
    <property type="match status" value="1"/>
</dbReference>
<comment type="catalytic activity">
    <reaction evidence="6 7">
        <text>carbamoyl phosphate + L-aspartate = N-carbamoyl-L-aspartate + phosphate + H(+)</text>
        <dbReference type="Rhea" id="RHEA:20013"/>
        <dbReference type="ChEBI" id="CHEBI:15378"/>
        <dbReference type="ChEBI" id="CHEBI:29991"/>
        <dbReference type="ChEBI" id="CHEBI:32814"/>
        <dbReference type="ChEBI" id="CHEBI:43474"/>
        <dbReference type="ChEBI" id="CHEBI:58228"/>
        <dbReference type="EC" id="2.1.3.2"/>
    </reaction>
</comment>
<feature type="binding site" evidence="7">
    <location>
        <position position="145"/>
    </location>
    <ligand>
        <name>carbamoyl phosphate</name>
        <dbReference type="ChEBI" id="CHEBI:58228"/>
    </ligand>
</feature>
<dbReference type="SUPFAM" id="SSF53671">
    <property type="entry name" value="Aspartate/ornithine carbamoyltransferase"/>
    <property type="match status" value="1"/>
</dbReference>
<comment type="caution">
    <text evidence="10">The sequence shown here is derived from an EMBL/GenBank/DDBJ whole genome shotgun (WGS) entry which is preliminary data.</text>
</comment>
<accession>A0ABU0K0D1</accession>
<dbReference type="PROSITE" id="PS00097">
    <property type="entry name" value="CARBAMOYLTRANSFERASE"/>
    <property type="match status" value="1"/>
</dbReference>
<dbReference type="EC" id="2.1.3.2" evidence="7"/>
<evidence type="ECO:0000256" key="1">
    <source>
        <dbReference type="ARBA" id="ARBA00004852"/>
    </source>
</evidence>
<keyword evidence="4 7" id="KW-0665">Pyrimidine biosynthesis</keyword>
<evidence type="ECO:0000259" key="8">
    <source>
        <dbReference type="Pfam" id="PF00185"/>
    </source>
</evidence>
<dbReference type="InterPro" id="IPR006130">
    <property type="entry name" value="Asp/Orn_carbamoylTrfase"/>
</dbReference>
<feature type="binding site" evidence="7">
    <location>
        <position position="92"/>
    </location>
    <ligand>
        <name>L-aspartate</name>
        <dbReference type="ChEBI" id="CHEBI:29991"/>
    </ligand>
</feature>
<evidence type="ECO:0000256" key="3">
    <source>
        <dbReference type="ARBA" id="ARBA00022679"/>
    </source>
</evidence>
<dbReference type="Gene3D" id="3.40.50.1370">
    <property type="entry name" value="Aspartate/ornithine carbamoyltransferase"/>
    <property type="match status" value="2"/>
</dbReference>
<comment type="subunit">
    <text evidence="7">Heterododecamer (2C3:3R2) of six catalytic PyrB chains organized as two trimers (C3), and six regulatory PyrI chains organized as three dimers (R2).</text>
</comment>
<protein>
    <recommendedName>
        <fullName evidence="7">Aspartate carbamoyltransferase</fullName>
        <ecNumber evidence="7">2.1.3.2</ecNumber>
    </recommendedName>
    <alternativeName>
        <fullName evidence="7">Aspartate transcarbamylase</fullName>
        <shortName evidence="7">ATCase</shortName>
    </alternativeName>
</protein>
<feature type="domain" description="Aspartate/ornithine carbamoyltransferase Asp/Orn-binding" evidence="8">
    <location>
        <begin position="161"/>
        <end position="303"/>
    </location>
</feature>
<dbReference type="PANTHER" id="PTHR45753:SF6">
    <property type="entry name" value="ASPARTATE CARBAMOYLTRANSFERASE"/>
    <property type="match status" value="1"/>
</dbReference>
<evidence type="ECO:0000256" key="2">
    <source>
        <dbReference type="ARBA" id="ARBA00008896"/>
    </source>
</evidence>
<comment type="function">
    <text evidence="5 7">Catalyzes the condensation of carbamoyl phosphate and aspartate to form carbamoyl aspartate and inorganic phosphate, the committed step in the de novo pyrimidine nucleotide biosynthesis pathway.</text>
</comment>
<dbReference type="InterPro" id="IPR036901">
    <property type="entry name" value="Asp/Orn_carbamoylTrfase_sf"/>
</dbReference>
<proteinExistence type="inferred from homology"/>
<evidence type="ECO:0000313" key="11">
    <source>
        <dbReference type="Proteomes" id="UP001226720"/>
    </source>
</evidence>
<feature type="binding site" evidence="7">
    <location>
        <position position="65"/>
    </location>
    <ligand>
        <name>carbamoyl phosphate</name>
        <dbReference type="ChEBI" id="CHEBI:58228"/>
    </ligand>
</feature>
<gene>
    <name evidence="7" type="primary">pyrB</name>
    <name evidence="10" type="ORF">QO000_001794</name>
</gene>
<dbReference type="NCBIfam" id="NF002032">
    <property type="entry name" value="PRK00856.1"/>
    <property type="match status" value="1"/>
</dbReference>
<organism evidence="10 11">
    <name type="scientific">Guptibacillus hwajinpoensis</name>
    <dbReference type="NCBI Taxonomy" id="208199"/>
    <lineage>
        <taxon>Bacteria</taxon>
        <taxon>Bacillati</taxon>
        <taxon>Bacillota</taxon>
        <taxon>Bacilli</taxon>
        <taxon>Bacillales</taxon>
        <taxon>Guptibacillaceae</taxon>
        <taxon>Guptibacillus</taxon>
    </lineage>
</organism>
<dbReference type="InterPro" id="IPR006131">
    <property type="entry name" value="Asp_carbamoyltransf_Asp/Orn-bd"/>
</dbReference>
<feature type="binding site" evidence="7">
    <location>
        <position position="64"/>
    </location>
    <ligand>
        <name>carbamoyl phosphate</name>
        <dbReference type="ChEBI" id="CHEBI:58228"/>
    </ligand>
</feature>
<dbReference type="Proteomes" id="UP001226720">
    <property type="component" value="Unassembled WGS sequence"/>
</dbReference>
<evidence type="ECO:0000256" key="7">
    <source>
        <dbReference type="HAMAP-Rule" id="MF_00001"/>
    </source>
</evidence>
<dbReference type="EMBL" id="JAUSWM010000003">
    <property type="protein sequence ID" value="MDQ0482822.1"/>
    <property type="molecule type" value="Genomic_DNA"/>
</dbReference>
<dbReference type="HAMAP" id="MF_00001">
    <property type="entry name" value="Asp_carb_tr"/>
    <property type="match status" value="1"/>
</dbReference>
<dbReference type="PANTHER" id="PTHR45753">
    <property type="entry name" value="ORNITHINE CARBAMOYLTRANSFERASE, MITOCHONDRIAL"/>
    <property type="match status" value="1"/>
</dbReference>
<feature type="domain" description="Aspartate/ornithine carbamoyltransferase carbamoyl-P binding" evidence="9">
    <location>
        <begin position="17"/>
        <end position="155"/>
    </location>
</feature>
<dbReference type="InterPro" id="IPR002082">
    <property type="entry name" value="Asp_carbamoyltransf"/>
</dbReference>
<name>A0ABU0K0D1_9BACL</name>
<feature type="binding site" evidence="7">
    <location>
        <position position="226"/>
    </location>
    <ligand>
        <name>L-aspartate</name>
        <dbReference type="ChEBI" id="CHEBI:29991"/>
    </ligand>
</feature>
<comment type="similarity">
    <text evidence="2 7">Belongs to the aspartate/ornithine carbamoyltransferase superfamily. ATCase family.</text>
</comment>
<evidence type="ECO:0000256" key="6">
    <source>
        <dbReference type="ARBA" id="ARBA00048859"/>
    </source>
</evidence>
<dbReference type="PRINTS" id="PR00101">
    <property type="entry name" value="ATCASE"/>
</dbReference>
<dbReference type="Pfam" id="PF02729">
    <property type="entry name" value="OTCace_N"/>
    <property type="match status" value="1"/>
</dbReference>
<feature type="binding site" evidence="7">
    <location>
        <position position="142"/>
    </location>
    <ligand>
        <name>carbamoyl phosphate</name>
        <dbReference type="ChEBI" id="CHEBI:58228"/>
    </ligand>
</feature>
<dbReference type="InterPro" id="IPR006132">
    <property type="entry name" value="Asp/Orn_carbamoyltranf_P-bd"/>
</dbReference>
<feature type="binding site" evidence="7">
    <location>
        <position position="267"/>
    </location>
    <ligand>
        <name>carbamoyl phosphate</name>
        <dbReference type="ChEBI" id="CHEBI:58228"/>
    </ligand>
</feature>